<keyword evidence="5" id="KW-0808">Transferase</keyword>
<dbReference type="InterPro" id="IPR003661">
    <property type="entry name" value="HisK_dim/P_dom"/>
</dbReference>
<dbReference type="SMART" id="SM00448">
    <property type="entry name" value="REC"/>
    <property type="match status" value="1"/>
</dbReference>
<keyword evidence="7" id="KW-0547">Nucleotide-binding</keyword>
<evidence type="ECO:0000256" key="8">
    <source>
        <dbReference type="ARBA" id="ARBA00022777"/>
    </source>
</evidence>
<dbReference type="STRING" id="1280947.HY30_06080"/>
<dbReference type="SMART" id="SM00387">
    <property type="entry name" value="HATPase_c"/>
    <property type="match status" value="1"/>
</dbReference>
<evidence type="ECO:0000256" key="12">
    <source>
        <dbReference type="ARBA" id="ARBA00023136"/>
    </source>
</evidence>
<dbReference type="EMBL" id="AWFG01000041">
    <property type="protein sequence ID" value="KCZ56681.1"/>
    <property type="molecule type" value="Genomic_DNA"/>
</dbReference>
<evidence type="ECO:0000313" key="17">
    <source>
        <dbReference type="EMBL" id="KCZ56681.1"/>
    </source>
</evidence>
<dbReference type="InterPro" id="IPR005467">
    <property type="entry name" value="His_kinase_dom"/>
</dbReference>
<evidence type="ECO:0000256" key="1">
    <source>
        <dbReference type="ARBA" id="ARBA00000085"/>
    </source>
</evidence>
<evidence type="ECO:0000256" key="11">
    <source>
        <dbReference type="ARBA" id="ARBA00023012"/>
    </source>
</evidence>
<evidence type="ECO:0000259" key="16">
    <source>
        <dbReference type="PROSITE" id="PS50110"/>
    </source>
</evidence>
<dbReference type="InterPro" id="IPR001789">
    <property type="entry name" value="Sig_transdc_resp-reg_receiver"/>
</dbReference>
<keyword evidence="4 13" id="KW-0597">Phosphoprotein</keyword>
<feature type="modified residue" description="4-aspartylphosphate" evidence="13">
    <location>
        <position position="449"/>
    </location>
</feature>
<keyword evidence="18" id="KW-1185">Reference proteome</keyword>
<dbReference type="InterPro" id="IPR036890">
    <property type="entry name" value="HATPase_C_sf"/>
</dbReference>
<dbReference type="CDD" id="cd16922">
    <property type="entry name" value="HATPase_EvgS-ArcB-TorS-like"/>
    <property type="match status" value="1"/>
</dbReference>
<keyword evidence="6" id="KW-0812">Transmembrane</keyword>
<comment type="catalytic activity">
    <reaction evidence="1">
        <text>ATP + protein L-histidine = ADP + protein N-phospho-L-histidine.</text>
        <dbReference type="EC" id="2.7.13.3"/>
    </reaction>
</comment>
<dbReference type="PROSITE" id="PS50109">
    <property type="entry name" value="HIS_KIN"/>
    <property type="match status" value="1"/>
</dbReference>
<reference evidence="17 18" key="1">
    <citation type="journal article" date="2014" name="Antonie Van Leeuwenhoek">
        <title>Hyphomonas beringensis sp. nov. and Hyphomonas chukchiensis sp. nov., isolated from surface seawater of the Bering Sea and Chukchi Sea.</title>
        <authorList>
            <person name="Li C."/>
            <person name="Lai Q."/>
            <person name="Li G."/>
            <person name="Dong C."/>
            <person name="Wang J."/>
            <person name="Liao Y."/>
            <person name="Shao Z."/>
        </authorList>
    </citation>
    <scope>NUCLEOTIDE SEQUENCE [LARGE SCALE GENOMIC DNA]</scope>
    <source>
        <strain evidence="17 18">BH-BN04-4</strain>
    </source>
</reference>
<dbReference type="PATRIC" id="fig|1280947.3.peg.2571"/>
<dbReference type="Gene3D" id="1.10.287.130">
    <property type="match status" value="1"/>
</dbReference>
<dbReference type="PRINTS" id="PR00344">
    <property type="entry name" value="BCTRLSENSOR"/>
</dbReference>
<comment type="caution">
    <text evidence="17">The sequence shown here is derived from an EMBL/GenBank/DDBJ whole genome shotgun (WGS) entry which is preliminary data.</text>
</comment>
<comment type="subcellular location">
    <subcellularLocation>
        <location evidence="2">Membrane</location>
    </subcellularLocation>
</comment>
<evidence type="ECO:0000256" key="14">
    <source>
        <dbReference type="SAM" id="MobiDB-lite"/>
    </source>
</evidence>
<evidence type="ECO:0000259" key="15">
    <source>
        <dbReference type="PROSITE" id="PS50109"/>
    </source>
</evidence>
<dbReference type="CDD" id="cd17546">
    <property type="entry name" value="REC_hyHK_CKI1_RcsC-like"/>
    <property type="match status" value="1"/>
</dbReference>
<dbReference type="InterPro" id="IPR036097">
    <property type="entry name" value="HisK_dim/P_sf"/>
</dbReference>
<dbReference type="EC" id="2.7.13.3" evidence="3"/>
<evidence type="ECO:0000256" key="3">
    <source>
        <dbReference type="ARBA" id="ARBA00012438"/>
    </source>
</evidence>
<dbReference type="Proteomes" id="UP000027190">
    <property type="component" value="Unassembled WGS sequence"/>
</dbReference>
<dbReference type="PANTHER" id="PTHR45339:SF1">
    <property type="entry name" value="HYBRID SIGNAL TRANSDUCTION HISTIDINE KINASE J"/>
    <property type="match status" value="1"/>
</dbReference>
<keyword evidence="12" id="KW-0472">Membrane</keyword>
<dbReference type="Gene3D" id="3.30.565.10">
    <property type="entry name" value="Histidine kinase-like ATPase, C-terminal domain"/>
    <property type="match status" value="1"/>
</dbReference>
<gene>
    <name evidence="17" type="ORF">HY30_06080</name>
</gene>
<sequence>MSDERTISAEKAWHALDQMQGGFIIYRPDGTLRYANTAAREHWPVLYASMDEGISFHDSVARQIRSLFPRLNEATFQVRHTIVMDAIRKCKDLDMVTATGRHVVTSHSRLDDGYLIGVTHDVTGLVQREISLNAARRHALMASEAKSEFLASMSHEIRTPLNGIIGMAEGLRHRTLGAEETEMVDTIVESSHTLLLLLNDILDLSRIEAGRLEITPVVENVRNRISWIERNYRPLAEKKGLFLKVAFDPKLPEHLAIDTTRVRQCIDNLLTNALKFTKEGGVTLAVMAGDMSRDGRIAITIHVSDTGIGISEEQRSKLFQNFQQADSSTTREYGGSGLGLAISRKLAQLMGGDVTCVSKPGEGSIFTFSFEARVADAPKKVVKSDSGMANREVDLLKGVRALVVDDNTINRRVARVVLEPLGVIVTDVPSGKDALARLNSETFDIVLLDAHMPGMDGPEVLRRIRDSRERWSDIPVIALTADAMNGDRERYLQMGMDDYIAKPIIEHELMAALTRVHEKKGIRHLDPSQALTDLSDDDIASPYSPRKSAVGS</sequence>
<dbReference type="SMART" id="SM00388">
    <property type="entry name" value="HisKA"/>
    <property type="match status" value="1"/>
</dbReference>
<dbReference type="Pfam" id="PF00512">
    <property type="entry name" value="HisKA"/>
    <property type="match status" value="1"/>
</dbReference>
<evidence type="ECO:0000256" key="9">
    <source>
        <dbReference type="ARBA" id="ARBA00022840"/>
    </source>
</evidence>
<dbReference type="eggNOG" id="COG2205">
    <property type="taxonomic scope" value="Bacteria"/>
</dbReference>
<keyword evidence="11" id="KW-0902">Two-component regulatory system</keyword>
<dbReference type="SUPFAM" id="SSF55874">
    <property type="entry name" value="ATPase domain of HSP90 chaperone/DNA topoisomerase II/histidine kinase"/>
    <property type="match status" value="1"/>
</dbReference>
<name>A0A062U8P3_9PROT</name>
<evidence type="ECO:0000256" key="4">
    <source>
        <dbReference type="ARBA" id="ARBA00022553"/>
    </source>
</evidence>
<feature type="domain" description="Histidine kinase" evidence="15">
    <location>
        <begin position="152"/>
        <end position="374"/>
    </location>
</feature>
<protein>
    <recommendedName>
        <fullName evidence="3">histidine kinase</fullName>
        <ecNumber evidence="3">2.7.13.3</ecNumber>
    </recommendedName>
</protein>
<dbReference type="GO" id="GO:0016020">
    <property type="term" value="C:membrane"/>
    <property type="evidence" value="ECO:0007669"/>
    <property type="project" value="UniProtKB-SubCell"/>
</dbReference>
<dbReference type="Pfam" id="PF02518">
    <property type="entry name" value="HATPase_c"/>
    <property type="match status" value="1"/>
</dbReference>
<dbReference type="CDD" id="cd00082">
    <property type="entry name" value="HisKA"/>
    <property type="match status" value="1"/>
</dbReference>
<feature type="domain" description="Response regulatory" evidence="16">
    <location>
        <begin position="400"/>
        <end position="517"/>
    </location>
</feature>
<evidence type="ECO:0000256" key="10">
    <source>
        <dbReference type="ARBA" id="ARBA00022989"/>
    </source>
</evidence>
<proteinExistence type="predicted"/>
<keyword evidence="8" id="KW-0418">Kinase</keyword>
<dbReference type="OrthoDB" id="9774458at2"/>
<dbReference type="InterPro" id="IPR004358">
    <property type="entry name" value="Sig_transdc_His_kin-like_C"/>
</dbReference>
<evidence type="ECO:0000313" key="18">
    <source>
        <dbReference type="Proteomes" id="UP000027190"/>
    </source>
</evidence>
<dbReference type="AlphaFoldDB" id="A0A062U8P3"/>
<evidence type="ECO:0000256" key="2">
    <source>
        <dbReference type="ARBA" id="ARBA00004370"/>
    </source>
</evidence>
<dbReference type="PROSITE" id="PS50110">
    <property type="entry name" value="RESPONSE_REGULATORY"/>
    <property type="match status" value="1"/>
</dbReference>
<organism evidence="17 18">
    <name type="scientific">Hyphomonas chukchiensis</name>
    <dbReference type="NCBI Taxonomy" id="1280947"/>
    <lineage>
        <taxon>Bacteria</taxon>
        <taxon>Pseudomonadati</taxon>
        <taxon>Pseudomonadota</taxon>
        <taxon>Alphaproteobacteria</taxon>
        <taxon>Hyphomonadales</taxon>
        <taxon>Hyphomonadaceae</taxon>
        <taxon>Hyphomonas</taxon>
    </lineage>
</organism>
<dbReference type="Gene3D" id="3.40.50.2300">
    <property type="match status" value="1"/>
</dbReference>
<evidence type="ECO:0000256" key="13">
    <source>
        <dbReference type="PROSITE-ProRule" id="PRU00169"/>
    </source>
</evidence>
<dbReference type="RefSeq" id="WP_051615454.1">
    <property type="nucleotide sequence ID" value="NZ_AWFG01000041.1"/>
</dbReference>
<dbReference type="SUPFAM" id="SSF52172">
    <property type="entry name" value="CheY-like"/>
    <property type="match status" value="1"/>
</dbReference>
<dbReference type="FunFam" id="1.10.287.130:FF:000004">
    <property type="entry name" value="Ethylene receptor 1"/>
    <property type="match status" value="1"/>
</dbReference>
<feature type="region of interest" description="Disordered" evidence="14">
    <location>
        <begin position="533"/>
        <end position="552"/>
    </location>
</feature>
<keyword evidence="9" id="KW-0067">ATP-binding</keyword>
<dbReference type="GO" id="GO:0005524">
    <property type="term" value="F:ATP binding"/>
    <property type="evidence" value="ECO:0007669"/>
    <property type="project" value="UniProtKB-KW"/>
</dbReference>
<evidence type="ECO:0000256" key="6">
    <source>
        <dbReference type="ARBA" id="ARBA00022692"/>
    </source>
</evidence>
<dbReference type="InterPro" id="IPR003594">
    <property type="entry name" value="HATPase_dom"/>
</dbReference>
<accession>A0A062U8P3</accession>
<evidence type="ECO:0000256" key="7">
    <source>
        <dbReference type="ARBA" id="ARBA00022741"/>
    </source>
</evidence>
<dbReference type="Pfam" id="PF00072">
    <property type="entry name" value="Response_reg"/>
    <property type="match status" value="1"/>
</dbReference>
<keyword evidence="10" id="KW-1133">Transmembrane helix</keyword>
<dbReference type="GO" id="GO:0000155">
    <property type="term" value="F:phosphorelay sensor kinase activity"/>
    <property type="evidence" value="ECO:0007669"/>
    <property type="project" value="InterPro"/>
</dbReference>
<dbReference type="SUPFAM" id="SSF47384">
    <property type="entry name" value="Homodimeric domain of signal transducing histidine kinase"/>
    <property type="match status" value="1"/>
</dbReference>
<dbReference type="InterPro" id="IPR011006">
    <property type="entry name" value="CheY-like_superfamily"/>
</dbReference>
<evidence type="ECO:0000256" key="5">
    <source>
        <dbReference type="ARBA" id="ARBA00022679"/>
    </source>
</evidence>
<dbReference type="PANTHER" id="PTHR45339">
    <property type="entry name" value="HYBRID SIGNAL TRANSDUCTION HISTIDINE KINASE J"/>
    <property type="match status" value="1"/>
</dbReference>
<dbReference type="FunFam" id="3.30.565.10:FF:000010">
    <property type="entry name" value="Sensor histidine kinase RcsC"/>
    <property type="match status" value="1"/>
</dbReference>